<dbReference type="EMBL" id="CP001742">
    <property type="protein sequence ID" value="ADL19306.1"/>
    <property type="molecule type" value="Genomic_DNA"/>
</dbReference>
<dbReference type="Pfam" id="PF12850">
    <property type="entry name" value="Metallophos_2"/>
    <property type="match status" value="1"/>
</dbReference>
<protein>
    <submittedName>
        <fullName evidence="2">Serine/threonine protein phosphatase</fullName>
    </submittedName>
</protein>
<dbReference type="InterPro" id="IPR011152">
    <property type="entry name" value="Pesterase_MJ0912"/>
</dbReference>
<name>D9Q1W8_ACIS3</name>
<dbReference type="RefSeq" id="WP_013266818.1">
    <property type="nucleotide sequence ID" value="NC_014374.1"/>
</dbReference>
<dbReference type="eggNOG" id="arCOG01143">
    <property type="taxonomic scope" value="Archaea"/>
</dbReference>
<evidence type="ECO:0000313" key="2">
    <source>
        <dbReference type="EMBL" id="ADL19306.1"/>
    </source>
</evidence>
<dbReference type="PANTHER" id="PTHR42850">
    <property type="entry name" value="METALLOPHOSPHOESTERASE"/>
    <property type="match status" value="1"/>
</dbReference>
<dbReference type="Proteomes" id="UP000000346">
    <property type="component" value="Chromosome"/>
</dbReference>
<keyword evidence="3" id="KW-1185">Reference proteome</keyword>
<sequence>MTKLLVLSDAHGNPYALRAVISSESYDEVLFLGDAVDYGPRPGEVIDILRSVGARAVMGNHDNALVHGVDCMCGEETHWVSVFFRENFTKRLVSRGDLAFIASWPERLELDLGYMGRSMAVHGSPSSPLYGYVYPWLDDDSVRKMLVRSLRLSLPAGNRPGYSMYLVGHTHYQFMRRVGGSLLMNPGSVGQPRDGDPRAAYAVIDVDNGKVELKRAKYDASLIVRDLEALGVPEPYMGALKLMFLEARVPSRARGLAN</sequence>
<evidence type="ECO:0000259" key="1">
    <source>
        <dbReference type="Pfam" id="PF12850"/>
    </source>
</evidence>
<accession>D9Q1W8</accession>
<dbReference type="PIRSF" id="PIRSF000883">
    <property type="entry name" value="Pesterase_MJ0912"/>
    <property type="match status" value="1"/>
</dbReference>
<dbReference type="SUPFAM" id="SSF56300">
    <property type="entry name" value="Metallo-dependent phosphatases"/>
    <property type="match status" value="1"/>
</dbReference>
<proteinExistence type="predicted"/>
<organism evidence="2 3">
    <name type="scientific">Acidilobus saccharovorans (strain DSM 16705 / JCM 18335 / VKM B-2471 / 345-15)</name>
    <dbReference type="NCBI Taxonomy" id="666510"/>
    <lineage>
        <taxon>Archaea</taxon>
        <taxon>Thermoproteota</taxon>
        <taxon>Thermoprotei</taxon>
        <taxon>Acidilobales</taxon>
        <taxon>Acidilobaceae</taxon>
        <taxon>Acidilobus</taxon>
    </lineage>
</organism>
<feature type="domain" description="Calcineurin-like phosphoesterase" evidence="1">
    <location>
        <begin position="3"/>
        <end position="208"/>
    </location>
</feature>
<dbReference type="GO" id="GO:0005737">
    <property type="term" value="C:cytoplasm"/>
    <property type="evidence" value="ECO:0007669"/>
    <property type="project" value="TreeGrafter"/>
</dbReference>
<dbReference type="Gene3D" id="3.60.21.10">
    <property type="match status" value="1"/>
</dbReference>
<dbReference type="STRING" id="666510.ASAC_0900"/>
<dbReference type="InParanoid" id="D9Q1W8"/>
<dbReference type="AlphaFoldDB" id="D9Q1W8"/>
<dbReference type="GO" id="GO:0016791">
    <property type="term" value="F:phosphatase activity"/>
    <property type="evidence" value="ECO:0007669"/>
    <property type="project" value="TreeGrafter"/>
</dbReference>
<dbReference type="PANTHER" id="PTHR42850:SF2">
    <property type="entry name" value="BLL5683 PROTEIN"/>
    <property type="match status" value="1"/>
</dbReference>
<evidence type="ECO:0000313" key="3">
    <source>
        <dbReference type="Proteomes" id="UP000000346"/>
    </source>
</evidence>
<dbReference type="GeneID" id="9499138"/>
<dbReference type="InterPro" id="IPR050126">
    <property type="entry name" value="Ap4A_hydrolase"/>
</dbReference>
<dbReference type="InterPro" id="IPR029052">
    <property type="entry name" value="Metallo-depent_PP-like"/>
</dbReference>
<gene>
    <name evidence="2" type="ordered locus">ASAC_0900</name>
</gene>
<dbReference type="OrthoDB" id="9937at2157"/>
<dbReference type="InterPro" id="IPR024654">
    <property type="entry name" value="Calcineurin-like_PHP_lpxH"/>
</dbReference>
<dbReference type="HOGENOM" id="CLU_074761_1_1_2"/>
<dbReference type="KEGG" id="asc:ASAC_0900"/>
<reference evidence="2 3" key="1">
    <citation type="journal article" date="2010" name="Appl. Environ. Microbiol.">
        <title>The genome sequence of the crenarchaeon Acidilobus saccharovorans supports a new order, Acidilobales, and suggests an important ecological role in terrestrial acidic hot springs.</title>
        <authorList>
            <person name="Mardanov A.V."/>
            <person name="Svetlitchnyi V.A."/>
            <person name="Beletsky A.V."/>
            <person name="Prokofeva M.I."/>
            <person name="Bonch-Osmolovskaya E.A."/>
            <person name="Ravin N.V."/>
            <person name="Skryabin K.G."/>
        </authorList>
    </citation>
    <scope>NUCLEOTIDE SEQUENCE [LARGE SCALE GENOMIC DNA]</scope>
    <source>
        <strain evidence="3">DSM 16705 / JCM 18335 / VKM B-2471 / 345-15</strain>
    </source>
</reference>